<gene>
    <name evidence="3" type="ORF">DHW03_15250</name>
</gene>
<feature type="compositionally biased region" description="Basic residues" evidence="1">
    <location>
        <begin position="408"/>
        <end position="418"/>
    </location>
</feature>
<feature type="compositionally biased region" description="Polar residues" evidence="1">
    <location>
        <begin position="367"/>
        <end position="377"/>
    </location>
</feature>
<feature type="region of interest" description="Disordered" evidence="1">
    <location>
        <begin position="359"/>
        <end position="428"/>
    </location>
</feature>
<dbReference type="EMBL" id="QGNZ01000004">
    <property type="protein sequence ID" value="PWS26150.1"/>
    <property type="molecule type" value="Genomic_DNA"/>
</dbReference>
<reference evidence="3 4" key="1">
    <citation type="submission" date="2018-05" db="EMBL/GenBank/DDBJ databases">
        <title>Pedobacter paludis sp. nov., isolated from wetland soil.</title>
        <authorList>
            <person name="Zhang Y."/>
            <person name="Wang G."/>
        </authorList>
    </citation>
    <scope>NUCLEOTIDE SEQUENCE [LARGE SCALE GENOMIC DNA]</scope>
    <source>
        <strain evidence="3 4">KCTC22721</strain>
    </source>
</reference>
<dbReference type="InterPro" id="IPR005094">
    <property type="entry name" value="Endonuclease_MobA/VirD2"/>
</dbReference>
<organism evidence="3 4">
    <name type="scientific">Pedobacter yonginense</name>
    <dbReference type="NCBI Taxonomy" id="651869"/>
    <lineage>
        <taxon>Bacteria</taxon>
        <taxon>Pseudomonadati</taxon>
        <taxon>Bacteroidota</taxon>
        <taxon>Sphingobacteriia</taxon>
        <taxon>Sphingobacteriales</taxon>
        <taxon>Sphingobacteriaceae</taxon>
        <taxon>Pedobacter</taxon>
    </lineage>
</organism>
<dbReference type="OrthoDB" id="915634at2"/>
<dbReference type="RefSeq" id="WP_109926715.1">
    <property type="nucleotide sequence ID" value="NZ_QGNZ01000004.1"/>
</dbReference>
<evidence type="ECO:0000259" key="2">
    <source>
        <dbReference type="Pfam" id="PF03432"/>
    </source>
</evidence>
<comment type="caution">
    <text evidence="3">The sequence shown here is derived from an EMBL/GenBank/DDBJ whole genome shotgun (WGS) entry which is preliminary data.</text>
</comment>
<proteinExistence type="predicted"/>
<evidence type="ECO:0000313" key="4">
    <source>
        <dbReference type="Proteomes" id="UP000245379"/>
    </source>
</evidence>
<sequence>MVARILSGYSMRGLLNYNETKVESGDARLIMANRFAVDIEQLDPRAKLKRFERLTVLNGRAKRNALHIMLNFDRSDKLKDEKLTQIAIRYMEGIGFGEQPFLVYRHHDVSHPHIHIVTTNIREDGSRIDFHNLGRTLSEENRMLIEKEFQLTESKGRGQSFEPGIESAKIKKAIYGKRPTKQSIYNIVTPVLRSYAFTSLAEFNAVLAQFNVVADRGAEDSLMFQRKGLVYSIIDEKGKRIGVPIKASMLAGKPILTEIEKKFPKNTLKRKMFREPLKKSIDGIFGKYQQLSRATFEKELADKGIATVFKKNTQGLIYGITFIDHKSRCVFNGSDLGKPYSAKMLSERLSQSDRQFILEQPTDRSRYNQGKSGTNSPFLDARNESSKESLPGILFEKPVFEPDPLSPGKRRKKKKQRRGQSNDNSRQI</sequence>
<keyword evidence="4" id="KW-1185">Reference proteome</keyword>
<dbReference type="AlphaFoldDB" id="A0A317EH58"/>
<evidence type="ECO:0000256" key="1">
    <source>
        <dbReference type="SAM" id="MobiDB-lite"/>
    </source>
</evidence>
<dbReference type="Proteomes" id="UP000245379">
    <property type="component" value="Unassembled WGS sequence"/>
</dbReference>
<accession>A0A317EH58</accession>
<evidence type="ECO:0000313" key="3">
    <source>
        <dbReference type="EMBL" id="PWS26150.1"/>
    </source>
</evidence>
<dbReference type="Pfam" id="PF03432">
    <property type="entry name" value="Relaxase"/>
    <property type="match status" value="1"/>
</dbReference>
<name>A0A317EH58_9SPHI</name>
<feature type="domain" description="MobA/VirD2-like nuclease" evidence="2">
    <location>
        <begin position="37"/>
        <end position="151"/>
    </location>
</feature>
<protein>
    <submittedName>
        <fullName evidence="3">Relaxase</fullName>
    </submittedName>
</protein>